<dbReference type="InterPro" id="IPR004991">
    <property type="entry name" value="Aerolysin-like"/>
</dbReference>
<organism evidence="1 2">
    <name type="scientific">Linum tenue</name>
    <dbReference type="NCBI Taxonomy" id="586396"/>
    <lineage>
        <taxon>Eukaryota</taxon>
        <taxon>Viridiplantae</taxon>
        <taxon>Streptophyta</taxon>
        <taxon>Embryophyta</taxon>
        <taxon>Tracheophyta</taxon>
        <taxon>Spermatophyta</taxon>
        <taxon>Magnoliopsida</taxon>
        <taxon>eudicotyledons</taxon>
        <taxon>Gunneridae</taxon>
        <taxon>Pentapetalae</taxon>
        <taxon>rosids</taxon>
        <taxon>fabids</taxon>
        <taxon>Malpighiales</taxon>
        <taxon>Linaceae</taxon>
        <taxon>Linum</taxon>
    </lineage>
</organism>
<reference evidence="1" key="1">
    <citation type="submission" date="2022-08" db="EMBL/GenBank/DDBJ databases">
        <authorList>
            <person name="Gutierrez-Valencia J."/>
        </authorList>
    </citation>
    <scope>NUCLEOTIDE SEQUENCE</scope>
</reference>
<sequence length="158" mass="17722">MKDPEKKILPNGTSTARKVTSKLVVTETTTATWSSTMTWKIGGKLNIDFKIPGLFLDKFLGGAKLEFSGEYSEGATKGGTNTTTKTNEIVEEYTVPPMKQVRLSLEERTTTREVPFSYSYTDKLYNDEEAVTYRLEDGLFTSTTTKEVIIPIEEPLEM</sequence>
<dbReference type="Gene3D" id="2.170.15.10">
    <property type="entry name" value="Proaerolysin, chain A, domain 3"/>
    <property type="match status" value="1"/>
</dbReference>
<dbReference type="Pfam" id="PF03318">
    <property type="entry name" value="ETX_MTX2"/>
    <property type="match status" value="1"/>
</dbReference>
<dbReference type="PANTHER" id="PTHR39244">
    <property type="entry name" value="NATTERIN-4"/>
    <property type="match status" value="1"/>
</dbReference>
<dbReference type="Proteomes" id="UP001154282">
    <property type="component" value="Unassembled WGS sequence"/>
</dbReference>
<accession>A0AAV0IGB8</accession>
<keyword evidence="2" id="KW-1185">Reference proteome</keyword>
<gene>
    <name evidence="1" type="ORF">LITE_LOCUS8817</name>
</gene>
<evidence type="ECO:0000313" key="2">
    <source>
        <dbReference type="Proteomes" id="UP001154282"/>
    </source>
</evidence>
<proteinExistence type="predicted"/>
<dbReference type="PANTHER" id="PTHR39244:SF5">
    <property type="entry name" value="NATTERIN-3-LIKE"/>
    <property type="match status" value="1"/>
</dbReference>
<evidence type="ECO:0000313" key="1">
    <source>
        <dbReference type="EMBL" id="CAI0395724.1"/>
    </source>
</evidence>
<dbReference type="InterPro" id="IPR053237">
    <property type="entry name" value="Natterin_C"/>
</dbReference>
<protein>
    <submittedName>
        <fullName evidence="1">Uncharacterized protein</fullName>
    </submittedName>
</protein>
<dbReference type="AlphaFoldDB" id="A0AAV0IGB8"/>
<dbReference type="EMBL" id="CAMGYJ010000003">
    <property type="protein sequence ID" value="CAI0395724.1"/>
    <property type="molecule type" value="Genomic_DNA"/>
</dbReference>
<comment type="caution">
    <text evidence="1">The sequence shown here is derived from an EMBL/GenBank/DDBJ whole genome shotgun (WGS) entry which is preliminary data.</text>
</comment>
<dbReference type="SUPFAM" id="SSF56973">
    <property type="entry name" value="Aerolisin/ETX pore-forming domain"/>
    <property type="match status" value="1"/>
</dbReference>
<name>A0AAV0IGB8_9ROSI</name>